<keyword evidence="6" id="KW-1185">Reference proteome</keyword>
<dbReference type="Proteomes" id="UP001497522">
    <property type="component" value="Chromosome 8"/>
</dbReference>
<name>A0ABP1BW64_9BRYO</name>
<sequence>MMCCQSRLTRPWAGPSKEQSTASAGQDASAGFYGKAFDMSKQIEQKATKGLTFISVSEGSSDGHTLLGLNLPIYMNCPYCRDSDSKQDGVTPPFPLVLASRAVVEFQAKAGMEFQSGSEVVLPLDSFLGLQLPFVYYMEGQNGV</sequence>
<reference evidence="5" key="1">
    <citation type="submission" date="2024-03" db="EMBL/GenBank/DDBJ databases">
        <authorList>
            <consortium name="ELIXIR-Norway"/>
            <consortium name="Elixir Norway"/>
        </authorList>
    </citation>
    <scope>NUCLEOTIDE SEQUENCE</scope>
</reference>
<evidence type="ECO:0000256" key="2">
    <source>
        <dbReference type="ARBA" id="ARBA00023161"/>
    </source>
</evidence>
<dbReference type="PANTHER" id="PTHR13091">
    <property type="entry name" value="AMPLIFIED IN BREAST CANCER 2-RELATED"/>
    <property type="match status" value="1"/>
</dbReference>
<evidence type="ECO:0000313" key="6">
    <source>
        <dbReference type="Proteomes" id="UP001497522"/>
    </source>
</evidence>
<evidence type="ECO:0000256" key="3">
    <source>
        <dbReference type="ARBA" id="ARBA00029509"/>
    </source>
</evidence>
<comment type="similarity">
    <text evidence="1">Belongs to the SMG8 family.</text>
</comment>
<feature type="region of interest" description="Disordered" evidence="4">
    <location>
        <begin position="1"/>
        <end position="25"/>
    </location>
</feature>
<dbReference type="EMBL" id="OZ023709">
    <property type="protein sequence ID" value="CAK9880639.1"/>
    <property type="molecule type" value="Genomic_DNA"/>
</dbReference>
<protein>
    <recommendedName>
        <fullName evidence="3">Nonsense-mediated mRNA decay factor SMG8</fullName>
    </recommendedName>
</protein>
<evidence type="ECO:0000313" key="5">
    <source>
        <dbReference type="EMBL" id="CAK9880639.1"/>
    </source>
</evidence>
<gene>
    <name evidence="5" type="ORF">CSSPJE1EN2_LOCUS22038</name>
</gene>
<proteinExistence type="inferred from homology"/>
<accession>A0ABP1BW64</accession>
<dbReference type="InterPro" id="IPR019354">
    <property type="entry name" value="SMG8-like"/>
</dbReference>
<dbReference type="PANTHER" id="PTHR13091:SF0">
    <property type="entry name" value="NONSENSE-MEDIATED MRNA DECAY FACTOR SMG8"/>
    <property type="match status" value="1"/>
</dbReference>
<organism evidence="5 6">
    <name type="scientific">Sphagnum jensenii</name>
    <dbReference type="NCBI Taxonomy" id="128206"/>
    <lineage>
        <taxon>Eukaryota</taxon>
        <taxon>Viridiplantae</taxon>
        <taxon>Streptophyta</taxon>
        <taxon>Embryophyta</taxon>
        <taxon>Bryophyta</taxon>
        <taxon>Sphagnophytina</taxon>
        <taxon>Sphagnopsida</taxon>
        <taxon>Sphagnales</taxon>
        <taxon>Sphagnaceae</taxon>
        <taxon>Sphagnum</taxon>
    </lineage>
</organism>
<evidence type="ECO:0000256" key="1">
    <source>
        <dbReference type="ARBA" id="ARBA00006443"/>
    </source>
</evidence>
<evidence type="ECO:0000256" key="4">
    <source>
        <dbReference type="SAM" id="MobiDB-lite"/>
    </source>
</evidence>
<keyword evidence="2" id="KW-0866">Nonsense-mediated mRNA decay</keyword>